<comment type="similarity">
    <text evidence="1">Belongs to the multi antimicrobial extrusion (MATE) (TC 2.A.66.1) family.</text>
</comment>
<keyword evidence="2" id="KW-0472">Membrane</keyword>
<dbReference type="GO" id="GO:0015297">
    <property type="term" value="F:antiporter activity"/>
    <property type="evidence" value="ECO:0007669"/>
    <property type="project" value="InterPro"/>
</dbReference>
<reference evidence="4" key="1">
    <citation type="journal article" date="2015" name="PLoS Genet.">
        <title>Genome Sequence and Transcriptome Analyses of Chrysochromulina tobin: Metabolic Tools for Enhanced Algal Fitness in the Prominent Order Prymnesiales (Haptophyceae).</title>
        <authorList>
            <person name="Hovde B.T."/>
            <person name="Deodato C.R."/>
            <person name="Hunsperger H.M."/>
            <person name="Ryken S.A."/>
            <person name="Yost W."/>
            <person name="Jha R.K."/>
            <person name="Patterson J."/>
            <person name="Monnat R.J. Jr."/>
            <person name="Barlow S.B."/>
            <person name="Starkenburg S.R."/>
            <person name="Cattolico R.A."/>
        </authorList>
    </citation>
    <scope>NUCLEOTIDE SEQUENCE</scope>
    <source>
        <strain evidence="4">CCMP291</strain>
    </source>
</reference>
<evidence type="ECO:0000256" key="2">
    <source>
        <dbReference type="SAM" id="Phobius"/>
    </source>
</evidence>
<keyword evidence="2" id="KW-0812">Transmembrane</keyword>
<dbReference type="EMBL" id="JWZX01002554">
    <property type="protein sequence ID" value="KOO28548.1"/>
    <property type="molecule type" value="Genomic_DNA"/>
</dbReference>
<organism evidence="3 4">
    <name type="scientific">Chrysochromulina tobinii</name>
    <dbReference type="NCBI Taxonomy" id="1460289"/>
    <lineage>
        <taxon>Eukaryota</taxon>
        <taxon>Haptista</taxon>
        <taxon>Haptophyta</taxon>
        <taxon>Prymnesiophyceae</taxon>
        <taxon>Prymnesiales</taxon>
        <taxon>Chrysochromulinaceae</taxon>
        <taxon>Chrysochromulina</taxon>
    </lineage>
</organism>
<keyword evidence="4" id="KW-1185">Reference proteome</keyword>
<dbReference type="PANTHER" id="PTHR11206">
    <property type="entry name" value="MULTIDRUG RESISTANCE PROTEIN"/>
    <property type="match status" value="1"/>
</dbReference>
<feature type="transmembrane region" description="Helical" evidence="2">
    <location>
        <begin position="124"/>
        <end position="148"/>
    </location>
</feature>
<dbReference type="GO" id="GO:0016020">
    <property type="term" value="C:membrane"/>
    <property type="evidence" value="ECO:0007669"/>
    <property type="project" value="InterPro"/>
</dbReference>
<name>A0A0M0JQM6_9EUKA</name>
<accession>A0A0M0JQM6</accession>
<feature type="transmembrane region" description="Helical" evidence="2">
    <location>
        <begin position="228"/>
        <end position="251"/>
    </location>
</feature>
<dbReference type="OrthoDB" id="2126698at2759"/>
<keyword evidence="2" id="KW-1133">Transmembrane helix</keyword>
<proteinExistence type="inferred from homology"/>
<dbReference type="Pfam" id="PF01554">
    <property type="entry name" value="MatE"/>
    <property type="match status" value="2"/>
</dbReference>
<evidence type="ECO:0000313" key="4">
    <source>
        <dbReference type="Proteomes" id="UP000037460"/>
    </source>
</evidence>
<dbReference type="GO" id="GO:0042910">
    <property type="term" value="F:xenobiotic transmembrane transporter activity"/>
    <property type="evidence" value="ECO:0007669"/>
    <property type="project" value="InterPro"/>
</dbReference>
<dbReference type="AlphaFoldDB" id="A0A0M0JQM6"/>
<comment type="caution">
    <text evidence="3">The sequence shown here is derived from an EMBL/GenBank/DDBJ whole genome shotgun (WGS) entry which is preliminary data.</text>
</comment>
<dbReference type="InterPro" id="IPR002528">
    <property type="entry name" value="MATE_fam"/>
</dbReference>
<feature type="transmembrane region" description="Helical" evidence="2">
    <location>
        <begin position="196"/>
        <end position="216"/>
    </location>
</feature>
<feature type="transmembrane region" description="Helical" evidence="2">
    <location>
        <begin position="271"/>
        <end position="291"/>
    </location>
</feature>
<gene>
    <name evidence="3" type="ORF">Ctob_013639</name>
</gene>
<feature type="transmembrane region" description="Helical" evidence="2">
    <location>
        <begin position="157"/>
        <end position="176"/>
    </location>
</feature>
<sequence length="316" mass="33021">MIAVPNALTATFRQFLDLENTAVIGRLKGPTGGSTALYIDSAALAALWINLTGASFGRGCDGALSVLAAQAYGAGNPHLVGVWLIVGLAGFSACALVLGGLWSATPQILAVAMPNDPAAVDMASRYALLAIPSAFPNMWMWCLACWLVAQRLAWPELIVYMLGIGLNLGLNLAFVFGLRLGFDGAPLAMDVTRLSLLWLTSPLFGMMTATEVRIGNHLGAGDAAGARLVASLSLVMMMVLATPVSLALILLKDQLGHLFTDDANVVHYMAQVLPIVGGVYLVMGVFFAAMATLSGQGRPLPCGGGSDCDVWLLEAE</sequence>
<dbReference type="Proteomes" id="UP000037460">
    <property type="component" value="Unassembled WGS sequence"/>
</dbReference>
<protein>
    <submittedName>
        <fullName evidence="3">Multidrug oligosaccharidyl-lipid polysaccharide flippase superfamily</fullName>
    </submittedName>
</protein>
<evidence type="ECO:0000313" key="3">
    <source>
        <dbReference type="EMBL" id="KOO28548.1"/>
    </source>
</evidence>
<feature type="transmembrane region" description="Helical" evidence="2">
    <location>
        <begin position="80"/>
        <end position="104"/>
    </location>
</feature>
<evidence type="ECO:0000256" key="1">
    <source>
        <dbReference type="ARBA" id="ARBA00010199"/>
    </source>
</evidence>